<evidence type="ECO:0000256" key="1">
    <source>
        <dbReference type="SAM" id="MobiDB-lite"/>
    </source>
</evidence>
<dbReference type="EMBL" id="JAKFHA010000045">
    <property type="protein sequence ID" value="MCF2533177.1"/>
    <property type="molecule type" value="Genomic_DNA"/>
</dbReference>
<dbReference type="RefSeq" id="WP_235057954.1">
    <property type="nucleotide sequence ID" value="NZ_JAKFHA010000045.1"/>
</dbReference>
<keyword evidence="3" id="KW-1185">Reference proteome</keyword>
<evidence type="ECO:0000313" key="3">
    <source>
        <dbReference type="Proteomes" id="UP001165378"/>
    </source>
</evidence>
<feature type="compositionally biased region" description="Basic residues" evidence="1">
    <location>
        <begin position="83"/>
        <end position="101"/>
    </location>
</feature>
<name>A0AA41U6M8_9ACTN</name>
<comment type="caution">
    <text evidence="2">The sequence shown here is derived from an EMBL/GenBank/DDBJ whole genome shotgun (WGS) entry which is preliminary data.</text>
</comment>
<gene>
    <name evidence="2" type="ORF">LZ495_39000</name>
</gene>
<evidence type="ECO:0000313" key="2">
    <source>
        <dbReference type="EMBL" id="MCF2533177.1"/>
    </source>
</evidence>
<dbReference type="Proteomes" id="UP001165378">
    <property type="component" value="Unassembled WGS sequence"/>
</dbReference>
<feature type="region of interest" description="Disordered" evidence="1">
    <location>
        <begin position="79"/>
        <end position="101"/>
    </location>
</feature>
<reference evidence="2" key="1">
    <citation type="submission" date="2022-01" db="EMBL/GenBank/DDBJ databases">
        <title>Genome-Based Taxonomic Classification of the Phylum Actinobacteria.</title>
        <authorList>
            <person name="Gao Y."/>
        </authorList>
    </citation>
    <scope>NUCLEOTIDE SEQUENCE</scope>
    <source>
        <strain evidence="2">KLBMP 8922</strain>
    </source>
</reference>
<protein>
    <submittedName>
        <fullName evidence="2">Transposase</fullName>
    </submittedName>
</protein>
<proteinExistence type="predicted"/>
<sequence>MFSEIRERGYRGSRVMVTQYVATLREARERRGQDLPGWMTRACDEGPPPIQGFAATLQNDWDAVVNDCTLSWSSGAVEGQVTRIKRPTRRRRRRAPTPSRR</sequence>
<accession>A0AA41U6M8</accession>
<organism evidence="2 3">
    <name type="scientific">Yinghuangia soli</name>
    <dbReference type="NCBI Taxonomy" id="2908204"/>
    <lineage>
        <taxon>Bacteria</taxon>
        <taxon>Bacillati</taxon>
        <taxon>Actinomycetota</taxon>
        <taxon>Actinomycetes</taxon>
        <taxon>Kitasatosporales</taxon>
        <taxon>Streptomycetaceae</taxon>
        <taxon>Yinghuangia</taxon>
    </lineage>
</organism>
<dbReference type="AlphaFoldDB" id="A0AA41U6M8"/>